<evidence type="ECO:0000313" key="1">
    <source>
        <dbReference type="EMBL" id="KIW97179.1"/>
    </source>
</evidence>
<protein>
    <submittedName>
        <fullName evidence="1">Uncharacterized protein</fullName>
    </submittedName>
</protein>
<dbReference type="VEuPathDB" id="FungiDB:Z519_02571"/>
<keyword evidence="2" id="KW-1185">Reference proteome</keyword>
<dbReference type="AlphaFoldDB" id="A0A0D2IK40"/>
<organism evidence="1 2">
    <name type="scientific">Cladophialophora bantiana (strain ATCC 10958 / CBS 173.52 / CDC B-1940 / NIH 8579)</name>
    <name type="common">Xylohypha bantiana</name>
    <dbReference type="NCBI Taxonomy" id="1442370"/>
    <lineage>
        <taxon>Eukaryota</taxon>
        <taxon>Fungi</taxon>
        <taxon>Dikarya</taxon>
        <taxon>Ascomycota</taxon>
        <taxon>Pezizomycotina</taxon>
        <taxon>Eurotiomycetes</taxon>
        <taxon>Chaetothyriomycetidae</taxon>
        <taxon>Chaetothyriales</taxon>
        <taxon>Herpotrichiellaceae</taxon>
        <taxon>Cladophialophora</taxon>
    </lineage>
</organism>
<dbReference type="Proteomes" id="UP000053789">
    <property type="component" value="Unassembled WGS sequence"/>
</dbReference>
<dbReference type="GeneID" id="27695499"/>
<evidence type="ECO:0000313" key="2">
    <source>
        <dbReference type="Proteomes" id="UP000053789"/>
    </source>
</evidence>
<reference evidence="1" key="1">
    <citation type="submission" date="2015-01" db="EMBL/GenBank/DDBJ databases">
        <title>The Genome Sequence of Cladophialophora bantiana CBS 173.52.</title>
        <authorList>
            <consortium name="The Broad Institute Genomics Platform"/>
            <person name="Cuomo C."/>
            <person name="de Hoog S."/>
            <person name="Gorbushina A."/>
            <person name="Stielow B."/>
            <person name="Teixiera M."/>
            <person name="Abouelleil A."/>
            <person name="Chapman S.B."/>
            <person name="Priest M."/>
            <person name="Young S.K."/>
            <person name="Wortman J."/>
            <person name="Nusbaum C."/>
            <person name="Birren B."/>
        </authorList>
    </citation>
    <scope>NUCLEOTIDE SEQUENCE [LARGE SCALE GENOMIC DNA]</scope>
    <source>
        <strain evidence="1">CBS 173.52</strain>
    </source>
</reference>
<dbReference type="HOGENOM" id="CLU_2333452_0_0_1"/>
<gene>
    <name evidence="1" type="ORF">Z519_02571</name>
</gene>
<accession>A0A0D2IK40</accession>
<name>A0A0D2IK40_CLAB1</name>
<dbReference type="EMBL" id="KN846982">
    <property type="protein sequence ID" value="KIW97179.1"/>
    <property type="molecule type" value="Genomic_DNA"/>
</dbReference>
<dbReference type="RefSeq" id="XP_016623848.1">
    <property type="nucleotide sequence ID" value="XM_016760327.1"/>
</dbReference>
<sequence length="98" mass="10882">MSSMKKFLTSRPATIGHESHHIYSNTMLALSGELDRGSEKERSRRIVMPNPFPKIRKAVATATPSSSSFSTPASILIGVSQFFDEYAPTCHYMRSLAM</sequence>
<proteinExistence type="predicted"/>